<organism evidence="2 3">
    <name type="scientific">Moniliophthora roreri</name>
    <name type="common">Frosty pod rot fungus</name>
    <name type="synonym">Monilia roreri</name>
    <dbReference type="NCBI Taxonomy" id="221103"/>
    <lineage>
        <taxon>Eukaryota</taxon>
        <taxon>Fungi</taxon>
        <taxon>Dikarya</taxon>
        <taxon>Basidiomycota</taxon>
        <taxon>Agaricomycotina</taxon>
        <taxon>Agaricomycetes</taxon>
        <taxon>Agaricomycetidae</taxon>
        <taxon>Agaricales</taxon>
        <taxon>Marasmiineae</taxon>
        <taxon>Marasmiaceae</taxon>
        <taxon>Moniliophthora</taxon>
    </lineage>
</organism>
<proteinExistence type="predicted"/>
<evidence type="ECO:0000313" key="3">
    <source>
        <dbReference type="Proteomes" id="UP000054988"/>
    </source>
</evidence>
<feature type="transmembrane region" description="Helical" evidence="1">
    <location>
        <begin position="21"/>
        <end position="39"/>
    </location>
</feature>
<sequence>MFYNVKKAMKKQGNCEARLMMSLFLMKCLCIIITGVGSVDGVK</sequence>
<accession>A0A0W0GD01</accession>
<comment type="caution">
    <text evidence="2">The sequence shown here is derived from an EMBL/GenBank/DDBJ whole genome shotgun (WGS) entry which is preliminary data.</text>
</comment>
<keyword evidence="1" id="KW-0472">Membrane</keyword>
<keyword evidence="1" id="KW-1133">Transmembrane helix</keyword>
<name>A0A0W0GD01_MONRR</name>
<evidence type="ECO:0000256" key="1">
    <source>
        <dbReference type="SAM" id="Phobius"/>
    </source>
</evidence>
<gene>
    <name evidence="2" type="ORF">WG66_965</name>
</gene>
<dbReference type="Proteomes" id="UP000054988">
    <property type="component" value="Unassembled WGS sequence"/>
</dbReference>
<dbReference type="EMBL" id="LATX01000338">
    <property type="protein sequence ID" value="KTB46458.1"/>
    <property type="molecule type" value="Genomic_DNA"/>
</dbReference>
<reference evidence="2 3" key="1">
    <citation type="submission" date="2015-12" db="EMBL/GenBank/DDBJ databases">
        <title>Draft genome sequence of Moniliophthora roreri, the causal agent of frosty pod rot of cacao.</title>
        <authorList>
            <person name="Aime M.C."/>
            <person name="Diaz-Valderrama J.R."/>
            <person name="Kijpornyongpan T."/>
            <person name="Phillips-Mora W."/>
        </authorList>
    </citation>
    <scope>NUCLEOTIDE SEQUENCE [LARGE SCALE GENOMIC DNA]</scope>
    <source>
        <strain evidence="2 3">MCA 2952</strain>
    </source>
</reference>
<keyword evidence="1" id="KW-0812">Transmembrane</keyword>
<protein>
    <submittedName>
        <fullName evidence="2">Uncharacterized protein</fullName>
    </submittedName>
</protein>
<dbReference type="AlphaFoldDB" id="A0A0W0GD01"/>
<evidence type="ECO:0000313" key="2">
    <source>
        <dbReference type="EMBL" id="KTB46458.1"/>
    </source>
</evidence>